<gene>
    <name evidence="2" type="ORF">PHMEG_00022846</name>
</gene>
<dbReference type="EMBL" id="NBNE01004598">
    <property type="protein sequence ID" value="OWZ05123.1"/>
    <property type="molecule type" value="Genomic_DNA"/>
</dbReference>
<dbReference type="Proteomes" id="UP000198211">
    <property type="component" value="Unassembled WGS sequence"/>
</dbReference>
<evidence type="ECO:0000256" key="1">
    <source>
        <dbReference type="SAM" id="MobiDB-lite"/>
    </source>
</evidence>
<evidence type="ECO:0000313" key="3">
    <source>
        <dbReference type="Proteomes" id="UP000198211"/>
    </source>
</evidence>
<dbReference type="AlphaFoldDB" id="A0A225VI81"/>
<organism evidence="2 3">
    <name type="scientific">Phytophthora megakarya</name>
    <dbReference type="NCBI Taxonomy" id="4795"/>
    <lineage>
        <taxon>Eukaryota</taxon>
        <taxon>Sar</taxon>
        <taxon>Stramenopiles</taxon>
        <taxon>Oomycota</taxon>
        <taxon>Peronosporomycetes</taxon>
        <taxon>Peronosporales</taxon>
        <taxon>Peronosporaceae</taxon>
        <taxon>Phytophthora</taxon>
    </lineage>
</organism>
<feature type="compositionally biased region" description="Basic residues" evidence="1">
    <location>
        <begin position="33"/>
        <end position="42"/>
    </location>
</feature>
<keyword evidence="3" id="KW-1185">Reference proteome</keyword>
<reference evidence="3" key="1">
    <citation type="submission" date="2017-03" db="EMBL/GenBank/DDBJ databases">
        <title>Phytopthora megakarya and P. palmivora, two closely related causual agents of cacao black pod achieved similar genome size and gene model numbers by different mechanisms.</title>
        <authorList>
            <person name="Ali S."/>
            <person name="Shao J."/>
            <person name="Larry D.J."/>
            <person name="Kronmiller B."/>
            <person name="Shen D."/>
            <person name="Strem M.D."/>
            <person name="Melnick R.L."/>
            <person name="Guiltinan M.J."/>
            <person name="Tyler B.M."/>
            <person name="Meinhardt L.W."/>
            <person name="Bailey B.A."/>
        </authorList>
    </citation>
    <scope>NUCLEOTIDE SEQUENCE [LARGE SCALE GENOMIC DNA]</scope>
    <source>
        <strain evidence="3">zdho120</strain>
    </source>
</reference>
<comment type="caution">
    <text evidence="2">The sequence shown here is derived from an EMBL/GenBank/DDBJ whole genome shotgun (WGS) entry which is preliminary data.</text>
</comment>
<feature type="region of interest" description="Disordered" evidence="1">
    <location>
        <begin position="1"/>
        <end position="58"/>
    </location>
</feature>
<evidence type="ECO:0000313" key="2">
    <source>
        <dbReference type="EMBL" id="OWZ05123.1"/>
    </source>
</evidence>
<feature type="compositionally biased region" description="Polar residues" evidence="1">
    <location>
        <begin position="22"/>
        <end position="31"/>
    </location>
</feature>
<accession>A0A225VI81</accession>
<feature type="compositionally biased region" description="Basic and acidic residues" evidence="1">
    <location>
        <begin position="43"/>
        <end position="53"/>
    </location>
</feature>
<feature type="compositionally biased region" description="Basic and acidic residues" evidence="1">
    <location>
        <begin position="9"/>
        <end position="21"/>
    </location>
</feature>
<sequence length="136" mass="14955">MNSSATASRFEKQERPAEENKPPSSQQQNIIRLNKKVRRARRPKLDPKARTEGDGSLSKKFNKQIKAAGDIADEDIVIAQHKLDSRDRSFVQVQTAIETIPTNHANAASKIPKIGTDSSPVLSACISVLLPENLAK</sequence>
<name>A0A225VI81_9STRA</name>
<protein>
    <submittedName>
        <fullName evidence="2">Uncharacterized protein</fullName>
    </submittedName>
</protein>
<proteinExistence type="predicted"/>